<dbReference type="RefSeq" id="WP_149850861.1">
    <property type="nucleotide sequence ID" value="NZ_VUOB01000031.1"/>
</dbReference>
<name>A0A5B2XE60_9PSEU</name>
<comment type="caution">
    <text evidence="2">The sequence shown here is derived from an EMBL/GenBank/DDBJ whole genome shotgun (WGS) entry which is preliminary data.</text>
</comment>
<reference evidence="2 3" key="2">
    <citation type="submission" date="2019-09" db="EMBL/GenBank/DDBJ databases">
        <authorList>
            <person name="Jin C."/>
        </authorList>
    </citation>
    <scope>NUCLEOTIDE SEQUENCE [LARGE SCALE GENOMIC DNA]</scope>
    <source>
        <strain evidence="2 3">AN110305</strain>
    </source>
</reference>
<organism evidence="2 3">
    <name type="scientific">Solihabitans fulvus</name>
    <dbReference type="NCBI Taxonomy" id="1892852"/>
    <lineage>
        <taxon>Bacteria</taxon>
        <taxon>Bacillati</taxon>
        <taxon>Actinomycetota</taxon>
        <taxon>Actinomycetes</taxon>
        <taxon>Pseudonocardiales</taxon>
        <taxon>Pseudonocardiaceae</taxon>
        <taxon>Solihabitans</taxon>
    </lineage>
</organism>
<dbReference type="Gene3D" id="3.50.50.60">
    <property type="entry name" value="FAD/NAD(P)-binding domain"/>
    <property type="match status" value="1"/>
</dbReference>
<proteinExistence type="predicted"/>
<evidence type="ECO:0000259" key="1">
    <source>
        <dbReference type="Pfam" id="PF01494"/>
    </source>
</evidence>
<dbReference type="Proteomes" id="UP000323454">
    <property type="component" value="Unassembled WGS sequence"/>
</dbReference>
<dbReference type="InterPro" id="IPR036188">
    <property type="entry name" value="FAD/NAD-bd_sf"/>
</dbReference>
<dbReference type="Pfam" id="PF01494">
    <property type="entry name" value="FAD_binding_3"/>
    <property type="match status" value="1"/>
</dbReference>
<sequence>MKNTTVLISGASIAGPALAYWLSRTGHTVTVVERASTPRPGGQAVDFKGAAHRTVLARMGILDEVLRRQTGGRDQTIIDAAGRPLAVIPAEFTGGEIEIRRGDLAELLHDRTAQTCEYVYGDAITSLTETADGVRVTFERGAPRTVDLVVGADGIHSGVRRLAFGPESDHVRFLGHYYALVELGDVGGDAVMYNEPGRMVALGGPKAPAFFVFASRRLDYDRYDGEQQKALLRNAYRGGGWRLPELMSRIGEAGEVYLDSISRVRTSRLATGRVALLGDAAHGNTLGGFGTGLAVVGAYVLAGELVAAGGDHRVAFPRYEEKLRGYARMAGRGNAGPFLAPGGRLRIRLRDLTFRSDVLLRLMLRMADRVANDIDLDEYPGLTEARSSPVD</sequence>
<dbReference type="EMBL" id="VUOB01000031">
    <property type="protein sequence ID" value="KAA2261062.1"/>
    <property type="molecule type" value="Genomic_DNA"/>
</dbReference>
<dbReference type="GO" id="GO:0071949">
    <property type="term" value="F:FAD binding"/>
    <property type="evidence" value="ECO:0007669"/>
    <property type="project" value="InterPro"/>
</dbReference>
<dbReference type="PANTHER" id="PTHR46865">
    <property type="entry name" value="OXIDOREDUCTASE-RELATED"/>
    <property type="match status" value="1"/>
</dbReference>
<dbReference type="PANTHER" id="PTHR46865:SF2">
    <property type="entry name" value="MONOOXYGENASE"/>
    <property type="match status" value="1"/>
</dbReference>
<keyword evidence="3" id="KW-1185">Reference proteome</keyword>
<accession>A0A5B2XE60</accession>
<dbReference type="AlphaFoldDB" id="A0A5B2XE60"/>
<dbReference type="PRINTS" id="PR00420">
    <property type="entry name" value="RNGMNOXGNASE"/>
</dbReference>
<dbReference type="InterPro" id="IPR002938">
    <property type="entry name" value="FAD-bd"/>
</dbReference>
<feature type="domain" description="FAD-binding" evidence="1">
    <location>
        <begin position="4"/>
        <end position="307"/>
    </location>
</feature>
<gene>
    <name evidence="2" type="ORF">F0L68_18520</name>
</gene>
<dbReference type="OrthoDB" id="3356051at2"/>
<evidence type="ECO:0000313" key="3">
    <source>
        <dbReference type="Proteomes" id="UP000323454"/>
    </source>
</evidence>
<protein>
    <submittedName>
        <fullName evidence="2">FAD-dependent oxidoreductase</fullName>
    </submittedName>
</protein>
<dbReference type="InterPro" id="IPR051704">
    <property type="entry name" value="FAD_aromatic-hydroxylase"/>
</dbReference>
<dbReference type="Gene3D" id="3.30.9.10">
    <property type="entry name" value="D-Amino Acid Oxidase, subunit A, domain 2"/>
    <property type="match status" value="1"/>
</dbReference>
<dbReference type="SUPFAM" id="SSF51905">
    <property type="entry name" value="FAD/NAD(P)-binding domain"/>
    <property type="match status" value="1"/>
</dbReference>
<evidence type="ECO:0000313" key="2">
    <source>
        <dbReference type="EMBL" id="KAA2261062.1"/>
    </source>
</evidence>
<reference evidence="2 3" key="1">
    <citation type="submission" date="2019-09" db="EMBL/GenBank/DDBJ databases">
        <title>Goodfellowia gen. nov., a new genus of the Pseudonocardineae related to Actinoalloteichus, containing Goodfellowia coeruleoviolacea gen. nov., comb. nov. gen. nov., comb. nov.</title>
        <authorList>
            <person name="Labeda D."/>
        </authorList>
    </citation>
    <scope>NUCLEOTIDE SEQUENCE [LARGE SCALE GENOMIC DNA]</scope>
    <source>
        <strain evidence="2 3">AN110305</strain>
    </source>
</reference>